<evidence type="ECO:0008006" key="4">
    <source>
        <dbReference type="Google" id="ProtNLM"/>
    </source>
</evidence>
<gene>
    <name evidence="2" type="ORF">GCM10011339_32390</name>
</gene>
<dbReference type="RefSeq" id="WP_137400758.1">
    <property type="nucleotide sequence ID" value="NZ_BMIU01000018.1"/>
</dbReference>
<organism evidence="2 3">
    <name type="scientific">Echinicola rosea</name>
    <dbReference type="NCBI Taxonomy" id="1807691"/>
    <lineage>
        <taxon>Bacteria</taxon>
        <taxon>Pseudomonadati</taxon>
        <taxon>Bacteroidota</taxon>
        <taxon>Cytophagia</taxon>
        <taxon>Cytophagales</taxon>
        <taxon>Cyclobacteriaceae</taxon>
        <taxon>Echinicola</taxon>
    </lineage>
</organism>
<protein>
    <recommendedName>
        <fullName evidence="4">DNA polymerase III subunit gamma/tau</fullName>
    </recommendedName>
</protein>
<keyword evidence="3" id="KW-1185">Reference proteome</keyword>
<proteinExistence type="predicted"/>
<evidence type="ECO:0000313" key="3">
    <source>
        <dbReference type="Proteomes" id="UP000647339"/>
    </source>
</evidence>
<name>A0ABQ1V8W7_9BACT</name>
<dbReference type="Proteomes" id="UP000647339">
    <property type="component" value="Unassembled WGS sequence"/>
</dbReference>
<dbReference type="EMBL" id="BMIU01000018">
    <property type="protein sequence ID" value="GGF41383.1"/>
    <property type="molecule type" value="Genomic_DNA"/>
</dbReference>
<feature type="compositionally biased region" description="Basic and acidic residues" evidence="1">
    <location>
        <begin position="12"/>
        <end position="35"/>
    </location>
</feature>
<sequence length="163" mass="18846">MTIPASLSEVKSQVKNEAEESRQAPKKEEQKHPIDQSEVQRTPFDKGKLGAVLEDVIAGYKQQKRLIESTLLKQPFEVNENSVKFFLNGELQEHRFSQLRPELIGIFRKKLENDFVEINFEIKEDAVSEESKLYTSTDKLAYLTKKSPALKELQKRFGLETDF</sequence>
<comment type="caution">
    <text evidence="2">The sequence shown here is derived from an EMBL/GenBank/DDBJ whole genome shotgun (WGS) entry which is preliminary data.</text>
</comment>
<feature type="region of interest" description="Disordered" evidence="1">
    <location>
        <begin position="1"/>
        <end position="43"/>
    </location>
</feature>
<reference evidence="3" key="1">
    <citation type="journal article" date="2019" name="Int. J. Syst. Evol. Microbiol.">
        <title>The Global Catalogue of Microorganisms (GCM) 10K type strain sequencing project: providing services to taxonomists for standard genome sequencing and annotation.</title>
        <authorList>
            <consortium name="The Broad Institute Genomics Platform"/>
            <consortium name="The Broad Institute Genome Sequencing Center for Infectious Disease"/>
            <person name="Wu L."/>
            <person name="Ma J."/>
        </authorList>
    </citation>
    <scope>NUCLEOTIDE SEQUENCE [LARGE SCALE GENOMIC DNA]</scope>
    <source>
        <strain evidence="3">CGMCC 1.15407</strain>
    </source>
</reference>
<accession>A0ABQ1V8W7</accession>
<evidence type="ECO:0000256" key="1">
    <source>
        <dbReference type="SAM" id="MobiDB-lite"/>
    </source>
</evidence>
<evidence type="ECO:0000313" key="2">
    <source>
        <dbReference type="EMBL" id="GGF41383.1"/>
    </source>
</evidence>